<evidence type="ECO:0000259" key="10">
    <source>
        <dbReference type="PROSITE" id="PS50192"/>
    </source>
</evidence>
<dbReference type="GO" id="GO:0016192">
    <property type="term" value="P:vesicle-mediated transport"/>
    <property type="evidence" value="ECO:0007669"/>
    <property type="project" value="InterPro"/>
</dbReference>
<gene>
    <name evidence="12" type="primary">P0638H11.8</name>
</gene>
<dbReference type="SUPFAM" id="SSF54171">
    <property type="entry name" value="DNA-binding domain"/>
    <property type="match status" value="1"/>
</dbReference>
<dbReference type="Proteomes" id="UP000000763">
    <property type="component" value="Chromosome 6"/>
</dbReference>
<dbReference type="PROSITE" id="PS51032">
    <property type="entry name" value="AP2_ERF"/>
    <property type="match status" value="1"/>
</dbReference>
<dbReference type="PANTHER" id="PTHR31985:SF215">
    <property type="entry name" value="OS02G0781300 PROTEIN"/>
    <property type="match status" value="1"/>
</dbReference>
<evidence type="ECO:0000313" key="12">
    <source>
        <dbReference type="EMBL" id="BAD38174.1"/>
    </source>
</evidence>
<dbReference type="InterPro" id="IPR051032">
    <property type="entry name" value="AP2/ERF_TF_ERF_subfamily"/>
</dbReference>
<comment type="similarity">
    <text evidence="8">Belongs to the AP2/ERF transcription factor family. ERF subfamily.</text>
</comment>
<feature type="region of interest" description="Disordered" evidence="9">
    <location>
        <begin position="474"/>
        <end position="496"/>
    </location>
</feature>
<evidence type="ECO:0000313" key="13">
    <source>
        <dbReference type="Proteomes" id="UP000000763"/>
    </source>
</evidence>
<dbReference type="Pfam" id="PF00847">
    <property type="entry name" value="AP2"/>
    <property type="match status" value="1"/>
</dbReference>
<keyword evidence="5" id="KW-0010">Activator</keyword>
<feature type="region of interest" description="Disordered" evidence="9">
    <location>
        <begin position="120"/>
        <end position="148"/>
    </location>
</feature>
<dbReference type="GO" id="GO:0016020">
    <property type="term" value="C:membrane"/>
    <property type="evidence" value="ECO:0007669"/>
    <property type="project" value="InterPro"/>
</dbReference>
<dbReference type="AlphaFoldDB" id="Q67UJ5"/>
<feature type="domain" description="AP2/ERF" evidence="11">
    <location>
        <begin position="304"/>
        <end position="365"/>
    </location>
</feature>
<dbReference type="SUPFAM" id="SSF47661">
    <property type="entry name" value="t-snare proteins"/>
    <property type="match status" value="1"/>
</dbReference>
<keyword evidence="2" id="KW-0653">Protein transport</keyword>
<dbReference type="EMBL" id="AP005545">
    <property type="protein sequence ID" value="BAD38174.1"/>
    <property type="molecule type" value="Genomic_DNA"/>
</dbReference>
<dbReference type="CDD" id="cd00018">
    <property type="entry name" value="AP2"/>
    <property type="match status" value="1"/>
</dbReference>
<evidence type="ECO:0000256" key="5">
    <source>
        <dbReference type="ARBA" id="ARBA00023159"/>
    </source>
</evidence>
<dbReference type="GO" id="GO:0003677">
    <property type="term" value="F:DNA binding"/>
    <property type="evidence" value="ECO:0007669"/>
    <property type="project" value="UniProtKB-KW"/>
</dbReference>
<dbReference type="GO" id="GO:0015031">
    <property type="term" value="P:protein transport"/>
    <property type="evidence" value="ECO:0007669"/>
    <property type="project" value="UniProtKB-KW"/>
</dbReference>
<keyword evidence="3" id="KW-0805">Transcription regulation</keyword>
<evidence type="ECO:0000256" key="8">
    <source>
        <dbReference type="ARBA" id="ARBA00024343"/>
    </source>
</evidence>
<evidence type="ECO:0000256" key="3">
    <source>
        <dbReference type="ARBA" id="ARBA00023015"/>
    </source>
</evidence>
<dbReference type="CDD" id="cd15840">
    <property type="entry name" value="SNARE_Qa"/>
    <property type="match status" value="1"/>
</dbReference>
<reference evidence="13" key="2">
    <citation type="journal article" date="2008" name="Nucleic Acids Res.">
        <title>The rice annotation project database (RAP-DB): 2008 update.</title>
        <authorList>
            <consortium name="The rice annotation project (RAP)"/>
        </authorList>
    </citation>
    <scope>GENOME REANNOTATION</scope>
    <source>
        <strain evidence="13">cv. Nipponbare</strain>
    </source>
</reference>
<dbReference type="Gene3D" id="3.30.730.10">
    <property type="entry name" value="AP2/ERF domain"/>
    <property type="match status" value="1"/>
</dbReference>
<feature type="compositionally biased region" description="Polar residues" evidence="9">
    <location>
        <begin position="139"/>
        <end position="148"/>
    </location>
</feature>
<comment type="subcellular location">
    <subcellularLocation>
        <location evidence="1">Nucleus</location>
    </subcellularLocation>
</comment>
<dbReference type="PANTHER" id="PTHR31985">
    <property type="entry name" value="ETHYLENE-RESPONSIVE TRANSCRIPTION FACTOR ERF042-RELATED"/>
    <property type="match status" value="1"/>
</dbReference>
<evidence type="ECO:0000256" key="6">
    <source>
        <dbReference type="ARBA" id="ARBA00023163"/>
    </source>
</evidence>
<evidence type="ECO:0000259" key="11">
    <source>
        <dbReference type="PROSITE" id="PS51032"/>
    </source>
</evidence>
<dbReference type="InterPro" id="IPR036955">
    <property type="entry name" value="AP2/ERF_dom_sf"/>
</dbReference>
<evidence type="ECO:0000256" key="9">
    <source>
        <dbReference type="SAM" id="MobiDB-lite"/>
    </source>
</evidence>
<dbReference type="GO" id="GO:0003700">
    <property type="term" value="F:DNA-binding transcription factor activity"/>
    <property type="evidence" value="ECO:0007669"/>
    <property type="project" value="InterPro"/>
</dbReference>
<dbReference type="InterPro" id="IPR006011">
    <property type="entry name" value="Syntaxin_N"/>
</dbReference>
<feature type="domain" description="T-SNARE coiled-coil homology" evidence="10">
    <location>
        <begin position="173"/>
        <end position="235"/>
    </location>
</feature>
<keyword evidence="7" id="KW-0539">Nucleus</keyword>
<dbReference type="PRINTS" id="PR00367">
    <property type="entry name" value="ETHRSPELEMNT"/>
</dbReference>
<dbReference type="Gene3D" id="1.20.58.70">
    <property type="match status" value="1"/>
</dbReference>
<dbReference type="InterPro" id="IPR001471">
    <property type="entry name" value="AP2/ERF_dom"/>
</dbReference>
<dbReference type="SMART" id="SM00380">
    <property type="entry name" value="AP2"/>
    <property type="match status" value="1"/>
</dbReference>
<dbReference type="InterPro" id="IPR000727">
    <property type="entry name" value="T_SNARE_dom"/>
</dbReference>
<organism evidence="12 13">
    <name type="scientific">Oryza sativa subsp. japonica</name>
    <name type="common">Rice</name>
    <dbReference type="NCBI Taxonomy" id="39947"/>
    <lineage>
        <taxon>Eukaryota</taxon>
        <taxon>Viridiplantae</taxon>
        <taxon>Streptophyta</taxon>
        <taxon>Embryophyta</taxon>
        <taxon>Tracheophyta</taxon>
        <taxon>Spermatophyta</taxon>
        <taxon>Magnoliopsida</taxon>
        <taxon>Liliopsida</taxon>
        <taxon>Poales</taxon>
        <taxon>Poaceae</taxon>
        <taxon>BOP clade</taxon>
        <taxon>Oryzoideae</taxon>
        <taxon>Oryzeae</taxon>
        <taxon>Oryzinae</taxon>
        <taxon>Oryza</taxon>
        <taxon>Oryza sativa</taxon>
    </lineage>
</organism>
<dbReference type="FunFam" id="1.20.5.110:FF:000287">
    <property type="entry name" value="Os06g0223000 protein"/>
    <property type="match status" value="1"/>
</dbReference>
<keyword evidence="6" id="KW-0804">Transcription</keyword>
<dbReference type="Gene3D" id="1.20.5.110">
    <property type="match status" value="1"/>
</dbReference>
<evidence type="ECO:0000256" key="7">
    <source>
        <dbReference type="ARBA" id="ARBA00023242"/>
    </source>
</evidence>
<dbReference type="SMART" id="SM00397">
    <property type="entry name" value="t_SNARE"/>
    <property type="match status" value="1"/>
</dbReference>
<name>Q67UJ5_ORYSJ</name>
<dbReference type="SMART" id="SM00503">
    <property type="entry name" value="SynN"/>
    <property type="match status" value="1"/>
</dbReference>
<dbReference type="Pfam" id="PF14523">
    <property type="entry name" value="Syntaxin_2"/>
    <property type="match status" value="1"/>
</dbReference>
<reference evidence="13" key="1">
    <citation type="journal article" date="2005" name="Nature">
        <title>The map-based sequence of the rice genome.</title>
        <authorList>
            <consortium name="International rice genome sequencing project (IRGSP)"/>
            <person name="Matsumoto T."/>
            <person name="Wu J."/>
            <person name="Kanamori H."/>
            <person name="Katayose Y."/>
            <person name="Fujisawa M."/>
            <person name="Namiki N."/>
            <person name="Mizuno H."/>
            <person name="Yamamoto K."/>
            <person name="Antonio B.A."/>
            <person name="Baba T."/>
            <person name="Sakata K."/>
            <person name="Nagamura Y."/>
            <person name="Aoki H."/>
            <person name="Arikawa K."/>
            <person name="Arita K."/>
            <person name="Bito T."/>
            <person name="Chiden Y."/>
            <person name="Fujitsuka N."/>
            <person name="Fukunaka R."/>
            <person name="Hamada M."/>
            <person name="Harada C."/>
            <person name="Hayashi A."/>
            <person name="Hijishita S."/>
            <person name="Honda M."/>
            <person name="Hosokawa S."/>
            <person name="Ichikawa Y."/>
            <person name="Idonuma A."/>
            <person name="Iijima M."/>
            <person name="Ikeda M."/>
            <person name="Ikeno M."/>
            <person name="Ito K."/>
            <person name="Ito S."/>
            <person name="Ito T."/>
            <person name="Ito Y."/>
            <person name="Ito Y."/>
            <person name="Iwabuchi A."/>
            <person name="Kamiya K."/>
            <person name="Karasawa W."/>
            <person name="Kurita K."/>
            <person name="Katagiri S."/>
            <person name="Kikuta A."/>
            <person name="Kobayashi H."/>
            <person name="Kobayashi N."/>
            <person name="Machita K."/>
            <person name="Maehara T."/>
            <person name="Masukawa M."/>
            <person name="Mizubayashi T."/>
            <person name="Mukai Y."/>
            <person name="Nagasaki H."/>
            <person name="Nagata Y."/>
            <person name="Naito S."/>
            <person name="Nakashima M."/>
            <person name="Nakama Y."/>
            <person name="Nakamichi Y."/>
            <person name="Nakamura M."/>
            <person name="Meguro A."/>
            <person name="Negishi M."/>
            <person name="Ohta I."/>
            <person name="Ohta T."/>
            <person name="Okamoto M."/>
            <person name="Ono N."/>
            <person name="Saji S."/>
            <person name="Sakaguchi M."/>
            <person name="Sakai K."/>
            <person name="Shibata M."/>
            <person name="Shimokawa T."/>
            <person name="Song J."/>
            <person name="Takazaki Y."/>
            <person name="Terasawa K."/>
            <person name="Tsugane M."/>
            <person name="Tsuji K."/>
            <person name="Ueda S."/>
            <person name="Waki K."/>
            <person name="Yamagata H."/>
            <person name="Yamamoto M."/>
            <person name="Yamamoto S."/>
            <person name="Yamane H."/>
            <person name="Yoshiki S."/>
            <person name="Yoshihara R."/>
            <person name="Yukawa K."/>
            <person name="Zhong H."/>
            <person name="Yano M."/>
            <person name="Yuan Q."/>
            <person name="Ouyang S."/>
            <person name="Liu J."/>
            <person name="Jones K.M."/>
            <person name="Gansberger K."/>
            <person name="Moffat K."/>
            <person name="Hill J."/>
            <person name="Bera J."/>
            <person name="Fadrosh D."/>
            <person name="Jin S."/>
            <person name="Johri S."/>
            <person name="Kim M."/>
            <person name="Overton L."/>
            <person name="Reardon M."/>
            <person name="Tsitrin T."/>
            <person name="Vuong H."/>
            <person name="Weaver B."/>
            <person name="Ciecko A."/>
            <person name="Tallon L."/>
            <person name="Jackson J."/>
            <person name="Pai G."/>
            <person name="Aken S.V."/>
            <person name="Utterback T."/>
            <person name="Reidmuller S."/>
            <person name="Feldblyum T."/>
            <person name="Hsiao J."/>
            <person name="Zismann V."/>
            <person name="Iobst S."/>
            <person name="de Vazeille A.R."/>
            <person name="Buell C.R."/>
            <person name="Ying K."/>
            <person name="Li Y."/>
            <person name="Lu T."/>
            <person name="Huang Y."/>
            <person name="Zhao Q."/>
            <person name="Feng Q."/>
            <person name="Zhang L."/>
            <person name="Zhu J."/>
            <person name="Weng Q."/>
            <person name="Mu J."/>
            <person name="Lu Y."/>
            <person name="Fan D."/>
            <person name="Liu Y."/>
            <person name="Guan J."/>
            <person name="Zhang Y."/>
            <person name="Yu S."/>
            <person name="Liu X."/>
            <person name="Zhang Y."/>
            <person name="Hong G."/>
            <person name="Han B."/>
            <person name="Choisne N."/>
            <person name="Demange N."/>
            <person name="Orjeda G."/>
            <person name="Samain S."/>
            <person name="Cattolico L."/>
            <person name="Pelletier E."/>
            <person name="Couloux A."/>
            <person name="Segurens B."/>
            <person name="Wincker P."/>
            <person name="D'Hont A."/>
            <person name="Scarpelli C."/>
            <person name="Weissenbach J."/>
            <person name="Salanoubat M."/>
            <person name="Quetier F."/>
            <person name="Yu Y."/>
            <person name="Kim H.R."/>
            <person name="Rambo T."/>
            <person name="Currie J."/>
            <person name="Collura K."/>
            <person name="Luo M."/>
            <person name="Yang T."/>
            <person name="Ammiraju J.S.S."/>
            <person name="Engler F."/>
            <person name="Soderlund C."/>
            <person name="Wing R.A."/>
            <person name="Palmer L.E."/>
            <person name="de la Bastide M."/>
            <person name="Spiegel L."/>
            <person name="Nascimento L."/>
            <person name="Zutavern T."/>
            <person name="O'Shaughnessy A."/>
            <person name="Dike S."/>
            <person name="Dedhia N."/>
            <person name="Preston R."/>
            <person name="Balija V."/>
            <person name="McCombie W.R."/>
            <person name="Chow T."/>
            <person name="Chen H."/>
            <person name="Chung M."/>
            <person name="Chen C."/>
            <person name="Shaw J."/>
            <person name="Wu H."/>
            <person name="Hsiao K."/>
            <person name="Chao Y."/>
            <person name="Chu M."/>
            <person name="Cheng C."/>
            <person name="Hour A."/>
            <person name="Lee P."/>
            <person name="Lin S."/>
            <person name="Lin Y."/>
            <person name="Liou J."/>
            <person name="Liu S."/>
            <person name="Hsing Y."/>
            <person name="Raghuvanshi S."/>
            <person name="Mohanty A."/>
            <person name="Bharti A.K."/>
            <person name="Gaur A."/>
            <person name="Gupta V."/>
            <person name="Kumar D."/>
            <person name="Ravi V."/>
            <person name="Vij S."/>
            <person name="Kapur A."/>
            <person name="Khurana P."/>
            <person name="Khurana P."/>
            <person name="Khurana J.P."/>
            <person name="Tyagi A.K."/>
            <person name="Gaikwad K."/>
            <person name="Singh A."/>
            <person name="Dalal V."/>
            <person name="Srivastava S."/>
            <person name="Dixit A."/>
            <person name="Pal A.K."/>
            <person name="Ghazi I.A."/>
            <person name="Yadav M."/>
            <person name="Pandit A."/>
            <person name="Bhargava A."/>
            <person name="Sureshbabu K."/>
            <person name="Batra K."/>
            <person name="Sharma T.R."/>
            <person name="Mohapatra T."/>
            <person name="Singh N.K."/>
            <person name="Messing J."/>
            <person name="Nelson A.B."/>
            <person name="Fuks G."/>
            <person name="Kavchok S."/>
            <person name="Keizer G."/>
            <person name="Linton E."/>
            <person name="Llaca V."/>
            <person name="Song R."/>
            <person name="Tanyolac B."/>
            <person name="Young S."/>
            <person name="Ho-Il K."/>
            <person name="Hahn J.H."/>
            <person name="Sangsakoo G."/>
            <person name="Vanavichit A."/>
            <person name="de Mattos Luiz.A.T."/>
            <person name="Zimmer P.D."/>
            <person name="Malone G."/>
            <person name="Dellagostin O."/>
            <person name="de Oliveira A.C."/>
            <person name="Bevan M."/>
            <person name="Bancroft I."/>
            <person name="Minx P."/>
            <person name="Cordum H."/>
            <person name="Wilson R."/>
            <person name="Cheng Z."/>
            <person name="Jin W."/>
            <person name="Jiang J."/>
            <person name="Leong S.A."/>
            <person name="Iwama H."/>
            <person name="Gojobori T."/>
            <person name="Itoh T."/>
            <person name="Niimura Y."/>
            <person name="Fujii Y."/>
            <person name="Habara T."/>
            <person name="Sakai H."/>
            <person name="Sato Y."/>
            <person name="Wilson G."/>
            <person name="Kumar K."/>
            <person name="McCouch S."/>
            <person name="Juretic N."/>
            <person name="Hoen D."/>
            <person name="Wright S."/>
            <person name="Bruskiewich R."/>
            <person name="Bureau T."/>
            <person name="Miyao A."/>
            <person name="Hirochika H."/>
            <person name="Nishikawa T."/>
            <person name="Kadowaki K."/>
            <person name="Sugiura M."/>
            <person name="Burr B."/>
            <person name="Sasaki T."/>
        </authorList>
    </citation>
    <scope>NUCLEOTIDE SEQUENCE [LARGE SCALE GENOMIC DNA]</scope>
    <source>
        <strain evidence="13">cv. Nipponbare</strain>
    </source>
</reference>
<sequence>MSFQDLLRDMEAGVLQPAAPPAQEVAHGVFQLNTKVEALRYMAGALGTPRDTPSLRGRLRGTRAGIKRLATSTSQALRQAAAAADDDESVSSCSKLAMDFEAAVNEYQKIERRIAAVERQETAAAARRSPPPPTPGFNHINNNGDHTFPEQKQTQLAVLRDINLLDSEIELHEAIIAEREQGILEVQQEIADIHEIFRDLAVLVHDQGECIEIVTANIEMTEAATSQAEVQISKAAGIRGEKEELLTGAGTEDNSPSKCLLLAVLGLFLFIVGRRKLYSSGCPSKRGITDNQTKNTAAPAPEKKYKGVRLRQWGKWVAEIRLPNSRERVWLGSYDTPEKAARAFDAAFVFLRGAGAADAAGLNFPDSPLPVVARTRDLREVYAFAVSHANRPPPVAGETAATALAAMAALEHNEVRENIAPSSPLSAVQVAAPPAGSFDWSQLMANSPPLYSPIVIGSHAYDDLAVWPTTQPVEEFSEEDNENEGATSDELWSFDV</sequence>
<dbReference type="InterPro" id="IPR010989">
    <property type="entry name" value="SNARE"/>
</dbReference>
<dbReference type="GO" id="GO:0005634">
    <property type="term" value="C:nucleus"/>
    <property type="evidence" value="ECO:0007669"/>
    <property type="project" value="UniProtKB-SubCell"/>
</dbReference>
<dbReference type="PROSITE" id="PS50192">
    <property type="entry name" value="T_SNARE"/>
    <property type="match status" value="1"/>
</dbReference>
<keyword evidence="4" id="KW-0238">DNA-binding</keyword>
<proteinExistence type="inferred from homology"/>
<protein>
    <submittedName>
        <fullName evidence="12">Syntaxin</fullName>
    </submittedName>
</protein>
<keyword evidence="2" id="KW-0813">Transport</keyword>
<accession>Q67UJ5</accession>
<evidence type="ECO:0000256" key="1">
    <source>
        <dbReference type="ARBA" id="ARBA00004123"/>
    </source>
</evidence>
<dbReference type="InterPro" id="IPR016177">
    <property type="entry name" value="DNA-bd_dom_sf"/>
</dbReference>
<evidence type="ECO:0000256" key="4">
    <source>
        <dbReference type="ARBA" id="ARBA00023125"/>
    </source>
</evidence>
<evidence type="ECO:0000256" key="2">
    <source>
        <dbReference type="ARBA" id="ARBA00022927"/>
    </source>
</evidence>